<dbReference type="AlphaFoldDB" id="A0A1F6EHK1"/>
<gene>
    <name evidence="1" type="ORF">A3A38_04250</name>
</gene>
<sequence>MNKKDYTIKLHDAQLPWIAERMKRTGNISRIFKGKLPAPSGQPVDFIPRYIEFFVSEQLTAKSKDEPFAVINYFLKTLQSDLPRVAKRLDELRKKTGLSTQEIKAAARNASAPWYIVELSKGGLGTNGMATGRAWTMVPCRFYISHGVLWDKNAMTGNKIALVTARLPGKPFDTQDDVVHELLHASIASIPIYVQSWQIQLNTDAQHLEVRSVEKLGEHHLGWMTYAIPELVVAYLGNEKRTNKTGLPVLETKDMLTNFFKLSSMVMPRFGFAEAKRLFDSEGFTPATHRALVSSCIRALGIYDKILSSPTPPLEYFKKLSRSQNKK</sequence>
<proteinExistence type="predicted"/>
<reference evidence="1 2" key="1">
    <citation type="journal article" date="2016" name="Nat. Commun.">
        <title>Thousands of microbial genomes shed light on interconnected biogeochemical processes in an aquifer system.</title>
        <authorList>
            <person name="Anantharaman K."/>
            <person name="Brown C.T."/>
            <person name="Hug L.A."/>
            <person name="Sharon I."/>
            <person name="Castelle C.J."/>
            <person name="Probst A.J."/>
            <person name="Thomas B.C."/>
            <person name="Singh A."/>
            <person name="Wilkins M.J."/>
            <person name="Karaoz U."/>
            <person name="Brodie E.L."/>
            <person name="Williams K.H."/>
            <person name="Hubbard S.S."/>
            <person name="Banfield J.F."/>
        </authorList>
    </citation>
    <scope>NUCLEOTIDE SEQUENCE [LARGE SCALE GENOMIC DNA]</scope>
</reference>
<name>A0A1F6EHK1_9BACT</name>
<evidence type="ECO:0000313" key="2">
    <source>
        <dbReference type="Proteomes" id="UP000177306"/>
    </source>
</evidence>
<protein>
    <submittedName>
        <fullName evidence="1">Uncharacterized protein</fullName>
    </submittedName>
</protein>
<organism evidence="1 2">
    <name type="scientific">Candidatus Kaiserbacteria bacterium RIFCSPLOWO2_01_FULL_53_17</name>
    <dbReference type="NCBI Taxonomy" id="1798511"/>
    <lineage>
        <taxon>Bacteria</taxon>
        <taxon>Candidatus Kaiseribacteriota</taxon>
    </lineage>
</organism>
<accession>A0A1F6EHK1</accession>
<evidence type="ECO:0000313" key="1">
    <source>
        <dbReference type="EMBL" id="OGG73077.1"/>
    </source>
</evidence>
<comment type="caution">
    <text evidence="1">The sequence shown here is derived from an EMBL/GenBank/DDBJ whole genome shotgun (WGS) entry which is preliminary data.</text>
</comment>
<dbReference type="EMBL" id="MFLY01000012">
    <property type="protein sequence ID" value="OGG73077.1"/>
    <property type="molecule type" value="Genomic_DNA"/>
</dbReference>
<dbReference type="Proteomes" id="UP000177306">
    <property type="component" value="Unassembled WGS sequence"/>
</dbReference>